<dbReference type="OrthoDB" id="9804926at2"/>
<evidence type="ECO:0000256" key="2">
    <source>
        <dbReference type="ARBA" id="ARBA00022670"/>
    </source>
</evidence>
<evidence type="ECO:0000313" key="6">
    <source>
        <dbReference type="Proteomes" id="UP000199495"/>
    </source>
</evidence>
<keyword evidence="3" id="KW-0378">Hydrolase</keyword>
<feature type="domain" description="Prohead serine protease" evidence="4">
    <location>
        <begin position="10"/>
        <end position="140"/>
    </location>
</feature>
<dbReference type="SUPFAM" id="SSF50789">
    <property type="entry name" value="Herpes virus serine proteinase, assemblin"/>
    <property type="match status" value="1"/>
</dbReference>
<dbReference type="RefSeq" id="WP_090592979.1">
    <property type="nucleotide sequence ID" value="NZ_FNCS01000002.1"/>
</dbReference>
<dbReference type="InterPro" id="IPR054613">
    <property type="entry name" value="Peptidase_S78_dom"/>
</dbReference>
<accession>A0A1G7TNW0</accession>
<evidence type="ECO:0000256" key="1">
    <source>
        <dbReference type="ARBA" id="ARBA00022612"/>
    </source>
</evidence>
<keyword evidence="2" id="KW-0645">Protease</keyword>
<keyword evidence="1" id="KW-1188">Viral release from host cell</keyword>
<sequence length="162" mass="17734">MTLAIDAEGRFAGYASVFGRVDGGGDIVMPGAFRDTLAKRGTDRVRLLFQHDPKEPIGLWDEIVEDGFGLKVSGRLIDGVPRAQSLRALIAHRAIDGLSIGFRAVRATREGRTGTRRLWAVDLWEISIVTFPMMEAARIASVPDGDSRLAARLGAATRMMRR</sequence>
<dbReference type="GO" id="GO:0008233">
    <property type="term" value="F:peptidase activity"/>
    <property type="evidence" value="ECO:0007669"/>
    <property type="project" value="UniProtKB-KW"/>
</dbReference>
<dbReference type="Proteomes" id="UP000199495">
    <property type="component" value="Unassembled WGS sequence"/>
</dbReference>
<evidence type="ECO:0000256" key="3">
    <source>
        <dbReference type="ARBA" id="ARBA00022801"/>
    </source>
</evidence>
<evidence type="ECO:0000259" key="4">
    <source>
        <dbReference type="Pfam" id="PF04586"/>
    </source>
</evidence>
<organism evidence="5 6">
    <name type="scientific">Pelagibacterium luteolum</name>
    <dbReference type="NCBI Taxonomy" id="440168"/>
    <lineage>
        <taxon>Bacteria</taxon>
        <taxon>Pseudomonadati</taxon>
        <taxon>Pseudomonadota</taxon>
        <taxon>Alphaproteobacteria</taxon>
        <taxon>Hyphomicrobiales</taxon>
        <taxon>Devosiaceae</taxon>
        <taxon>Pelagibacterium</taxon>
    </lineage>
</organism>
<protein>
    <recommendedName>
        <fullName evidence="4">Prohead serine protease domain-containing protein</fullName>
    </recommendedName>
</protein>
<dbReference type="NCBIfam" id="TIGR01543">
    <property type="entry name" value="proheadase_HK97"/>
    <property type="match status" value="1"/>
</dbReference>
<dbReference type="GO" id="GO:0006508">
    <property type="term" value="P:proteolysis"/>
    <property type="evidence" value="ECO:0007669"/>
    <property type="project" value="UniProtKB-KW"/>
</dbReference>
<name>A0A1G7TNW0_9HYPH</name>
<reference evidence="5 6" key="1">
    <citation type="submission" date="2016-10" db="EMBL/GenBank/DDBJ databases">
        <authorList>
            <person name="de Groot N.N."/>
        </authorList>
    </citation>
    <scope>NUCLEOTIDE SEQUENCE [LARGE SCALE GENOMIC DNA]</scope>
    <source>
        <strain evidence="5 6">CGMCC 1.10267</strain>
    </source>
</reference>
<keyword evidence="6" id="KW-1185">Reference proteome</keyword>
<dbReference type="InterPro" id="IPR006433">
    <property type="entry name" value="Prohead_protease"/>
</dbReference>
<gene>
    <name evidence="5" type="ORF">SAMN04487974_102251</name>
</gene>
<proteinExistence type="predicted"/>
<dbReference type="STRING" id="440168.SAMN04487974_102251"/>
<dbReference type="EMBL" id="FNCS01000002">
    <property type="protein sequence ID" value="SDG37017.1"/>
    <property type="molecule type" value="Genomic_DNA"/>
</dbReference>
<dbReference type="Pfam" id="PF04586">
    <property type="entry name" value="Peptidase_S78"/>
    <property type="match status" value="1"/>
</dbReference>
<dbReference type="AlphaFoldDB" id="A0A1G7TNW0"/>
<evidence type="ECO:0000313" key="5">
    <source>
        <dbReference type="EMBL" id="SDG37017.1"/>
    </source>
</evidence>